<dbReference type="NCBIfam" id="NF006336">
    <property type="entry name" value="PRK08566.1"/>
    <property type="match status" value="1"/>
</dbReference>
<dbReference type="InterPro" id="IPR007080">
    <property type="entry name" value="RNA_pol_Rpb1_1"/>
</dbReference>
<keyword evidence="8" id="KW-0862">Zinc</keyword>
<comment type="function">
    <text evidence="13">DNA-dependent RNA polymerase catalyzes the transcription of DNA into RNA using the four ribonucleoside triphosphates as substrates. Largest and catalytic core component of RNA polymerase III which synthesizes small RNAs, such as 5S rRNA and tRNAs. Forms the polymerase active center together with the second largest subunit. A single-stranded DNA template strand of the promoter is positioned within the central active site cleft of Pol III. A bridging helix emanates from RPC1 and crosses the cleft near the catalytic site and is thought to promote translocation of Pol III by acting as a ratchet that moves the RNA-DNA hybrid through the active site by switching from straight to bent conformations at each step of nucleotide addition.</text>
</comment>
<evidence type="ECO:0000256" key="1">
    <source>
        <dbReference type="ARBA" id="ARBA00004123"/>
    </source>
</evidence>
<dbReference type="Gene3D" id="1.10.132.30">
    <property type="match status" value="1"/>
</dbReference>
<comment type="similarity">
    <text evidence="2 14">Belongs to the RNA polymerase beta' chain family.</text>
</comment>
<keyword evidence="11" id="KW-0539">Nucleus</keyword>
<dbReference type="Pfam" id="PF04997">
    <property type="entry name" value="RNA_pol_Rpb1_1"/>
    <property type="match status" value="1"/>
</dbReference>
<keyword evidence="4 14" id="KW-0240">DNA-directed RNA polymerase</keyword>
<dbReference type="Pfam" id="PF04983">
    <property type="entry name" value="RNA_pol_Rpb1_3"/>
    <property type="match status" value="1"/>
</dbReference>
<organism evidence="16 17">
    <name type="scientific">Diploscapter pachys</name>
    <dbReference type="NCBI Taxonomy" id="2018661"/>
    <lineage>
        <taxon>Eukaryota</taxon>
        <taxon>Metazoa</taxon>
        <taxon>Ecdysozoa</taxon>
        <taxon>Nematoda</taxon>
        <taxon>Chromadorea</taxon>
        <taxon>Rhabditida</taxon>
        <taxon>Rhabditina</taxon>
        <taxon>Rhabditomorpha</taxon>
        <taxon>Rhabditoidea</taxon>
        <taxon>Rhabditidae</taxon>
        <taxon>Diploscapter</taxon>
    </lineage>
</organism>
<dbReference type="FunFam" id="2.40.40.20:FF:000019">
    <property type="entry name" value="DNA-directed RNA polymerase II subunit RPB1"/>
    <property type="match status" value="1"/>
</dbReference>
<evidence type="ECO:0000256" key="13">
    <source>
        <dbReference type="ARBA" id="ARBA00058108"/>
    </source>
</evidence>
<dbReference type="SUPFAM" id="SSF64484">
    <property type="entry name" value="beta and beta-prime subunits of DNA dependent RNA-polymerase"/>
    <property type="match status" value="1"/>
</dbReference>
<evidence type="ECO:0000256" key="7">
    <source>
        <dbReference type="ARBA" id="ARBA00022723"/>
    </source>
</evidence>
<protein>
    <recommendedName>
        <fullName evidence="14">DNA-directed RNA polymerase subunit</fullName>
        <ecNumber evidence="14">2.7.7.6</ecNumber>
    </recommendedName>
</protein>
<keyword evidence="10 14" id="KW-0804">Transcription</keyword>
<comment type="caution">
    <text evidence="16">The sequence shown here is derived from an EMBL/GenBank/DDBJ whole genome shotgun (WGS) entry which is preliminary data.</text>
</comment>
<dbReference type="GO" id="GO:0003899">
    <property type="term" value="F:DNA-directed RNA polymerase activity"/>
    <property type="evidence" value="ECO:0007669"/>
    <property type="project" value="UniProtKB-EC"/>
</dbReference>
<dbReference type="GO" id="GO:0000428">
    <property type="term" value="C:DNA-directed RNA polymerase complex"/>
    <property type="evidence" value="ECO:0007669"/>
    <property type="project" value="UniProtKB-KW"/>
</dbReference>
<reference evidence="16 17" key="1">
    <citation type="journal article" date="2017" name="Curr. Biol.">
        <title>Genome architecture and evolution of a unichromosomal asexual nematode.</title>
        <authorList>
            <person name="Fradin H."/>
            <person name="Zegar C."/>
            <person name="Gutwein M."/>
            <person name="Lucas J."/>
            <person name="Kovtun M."/>
            <person name="Corcoran D."/>
            <person name="Baugh L.R."/>
            <person name="Kiontke K."/>
            <person name="Gunsalus K."/>
            <person name="Fitch D.H."/>
            <person name="Piano F."/>
        </authorList>
    </citation>
    <scope>NUCLEOTIDE SEQUENCE [LARGE SCALE GENOMIC DNA]</scope>
    <source>
        <strain evidence="16">PF1309</strain>
    </source>
</reference>
<dbReference type="GO" id="GO:0006351">
    <property type="term" value="P:DNA-templated transcription"/>
    <property type="evidence" value="ECO:0007669"/>
    <property type="project" value="InterPro"/>
</dbReference>
<evidence type="ECO:0000256" key="11">
    <source>
        <dbReference type="ARBA" id="ARBA00023242"/>
    </source>
</evidence>
<evidence type="ECO:0000259" key="15">
    <source>
        <dbReference type="SMART" id="SM00663"/>
    </source>
</evidence>
<keyword evidence="7" id="KW-0479">Metal-binding</keyword>
<dbReference type="GO" id="GO:0005654">
    <property type="term" value="C:nucleoplasm"/>
    <property type="evidence" value="ECO:0007669"/>
    <property type="project" value="UniProtKB-ARBA"/>
</dbReference>
<evidence type="ECO:0000256" key="6">
    <source>
        <dbReference type="ARBA" id="ARBA00022695"/>
    </source>
</evidence>
<dbReference type="Gene3D" id="1.10.150.390">
    <property type="match status" value="1"/>
</dbReference>
<dbReference type="GO" id="GO:0046872">
    <property type="term" value="F:metal ion binding"/>
    <property type="evidence" value="ECO:0007669"/>
    <property type="project" value="UniProtKB-KW"/>
</dbReference>
<dbReference type="Pfam" id="PF04998">
    <property type="entry name" value="RNA_pol_Rpb1_5"/>
    <property type="match status" value="1"/>
</dbReference>
<dbReference type="PANTHER" id="PTHR48446">
    <property type="entry name" value="DNA-DIRECTED RNA POLYMERASE SUBUNIT BETA' N-TERMINAL SECTION"/>
    <property type="match status" value="1"/>
</dbReference>
<gene>
    <name evidence="16" type="ORF">WR25_06894</name>
</gene>
<dbReference type="FunFam" id="3.30.1490.180:FF:000002">
    <property type="entry name" value="DNA-directed RNA polymerase subunit"/>
    <property type="match status" value="1"/>
</dbReference>
<evidence type="ECO:0000256" key="12">
    <source>
        <dbReference type="ARBA" id="ARBA00048552"/>
    </source>
</evidence>
<dbReference type="Gene3D" id="4.10.860.120">
    <property type="entry name" value="RNA polymerase II, clamp domain"/>
    <property type="match status" value="1"/>
</dbReference>
<evidence type="ECO:0000313" key="17">
    <source>
        <dbReference type="Proteomes" id="UP000218231"/>
    </source>
</evidence>
<accession>A0A2A2L3Z7</accession>
<dbReference type="InterPro" id="IPR035697">
    <property type="entry name" value="RNAP_III_RPC1_N"/>
</dbReference>
<keyword evidence="6 14" id="KW-0548">Nucleotidyltransferase</keyword>
<dbReference type="GO" id="GO:0003677">
    <property type="term" value="F:DNA binding"/>
    <property type="evidence" value="ECO:0007669"/>
    <property type="project" value="InterPro"/>
</dbReference>
<dbReference type="InterPro" id="IPR035698">
    <property type="entry name" value="RNAP_III_Rpc1_C"/>
</dbReference>
<comment type="subcellular location">
    <subcellularLocation>
        <location evidence="1">Nucleus</location>
    </subcellularLocation>
</comment>
<dbReference type="InterPro" id="IPR006592">
    <property type="entry name" value="RNA_pol_N"/>
</dbReference>
<dbReference type="Pfam" id="PF05000">
    <property type="entry name" value="RNA_pol_Rpb1_4"/>
    <property type="match status" value="1"/>
</dbReference>
<dbReference type="SMART" id="SM00663">
    <property type="entry name" value="RPOLA_N"/>
    <property type="match status" value="1"/>
</dbReference>
<dbReference type="FunFam" id="4.10.860.120:FF:000013">
    <property type="entry name" value="DNA-directed RNA polymerase subunit"/>
    <property type="match status" value="1"/>
</dbReference>
<dbReference type="InterPro" id="IPR038120">
    <property type="entry name" value="Rpb1_funnel_sf"/>
</dbReference>
<dbReference type="InterPro" id="IPR007066">
    <property type="entry name" value="RNA_pol_Rpb1_3"/>
</dbReference>
<comment type="catalytic activity">
    <reaction evidence="12 14">
        <text>RNA(n) + a ribonucleoside 5'-triphosphate = RNA(n+1) + diphosphate</text>
        <dbReference type="Rhea" id="RHEA:21248"/>
        <dbReference type="Rhea" id="RHEA-COMP:14527"/>
        <dbReference type="Rhea" id="RHEA-COMP:17342"/>
        <dbReference type="ChEBI" id="CHEBI:33019"/>
        <dbReference type="ChEBI" id="CHEBI:61557"/>
        <dbReference type="ChEBI" id="CHEBI:140395"/>
        <dbReference type="EC" id="2.7.7.6"/>
    </reaction>
</comment>
<dbReference type="Gene3D" id="6.20.50.80">
    <property type="match status" value="1"/>
</dbReference>
<evidence type="ECO:0000256" key="4">
    <source>
        <dbReference type="ARBA" id="ARBA00022478"/>
    </source>
</evidence>
<dbReference type="InterPro" id="IPR015700">
    <property type="entry name" value="RPC1"/>
</dbReference>
<dbReference type="InterPro" id="IPR007083">
    <property type="entry name" value="RNA_pol_Rpb1_4"/>
</dbReference>
<evidence type="ECO:0000256" key="2">
    <source>
        <dbReference type="ARBA" id="ARBA00006460"/>
    </source>
</evidence>
<dbReference type="OrthoDB" id="270392at2759"/>
<evidence type="ECO:0000313" key="16">
    <source>
        <dbReference type="EMBL" id="PAV80889.1"/>
    </source>
</evidence>
<keyword evidence="9" id="KW-0460">Magnesium</keyword>
<comment type="subunit">
    <text evidence="3">Component of the RNA polymerase III (Pol III) complex consisting of 17 subunits.</text>
</comment>
<evidence type="ECO:0000256" key="3">
    <source>
        <dbReference type="ARBA" id="ARBA00011206"/>
    </source>
</evidence>
<dbReference type="CDD" id="cd02736">
    <property type="entry name" value="RNAP_III_Rpc1_C"/>
    <property type="match status" value="1"/>
</dbReference>
<dbReference type="InterPro" id="IPR007081">
    <property type="entry name" value="RNA_pol_Rpb1_5"/>
</dbReference>
<evidence type="ECO:0000256" key="9">
    <source>
        <dbReference type="ARBA" id="ARBA00022842"/>
    </source>
</evidence>
<dbReference type="InterPro" id="IPR044893">
    <property type="entry name" value="RNA_pol_Rpb1_clamp_domain"/>
</dbReference>
<proteinExistence type="inferred from homology"/>
<sequence>MGKEQFREADLARKVAAVKFMPGDAEMMRQVAYIPVLNTKLYDEQPGRWIPAPYGPLDTRLGISTKVGECATCGQNFTDCLGHFGYIDLDFPVFHVGFFKLTISILQCICKNCSGILLSPEQKKSFRRRVENPSLDYLKRKALHKQIVTACRKTAKCPECKSTNGMVKKAPGAVLKIVFATPINDETRQNYTVLCETNQEFESVLDKTKFQLLNPLTVQKLFYNVREEDIPILMVRSNESRHPSDLLLTRMPVPPVCIRPSVVSEVKSGTTEDDITMKLSEIMLINDVLRKHKIDGAPAKTVNETWEHLQIQCALYINSELSGLPADLQPKKATRGFTQRLKGKTGRFRGNLSGKRVDFSGRTVISPDPNLRIDQVGVPRHVALILTFPEVVNKHNIELMRKLVINGADTHPGANYLIEQKTGNKKLLKYGNREEMAKHLKLGDIVERHINDNDVILFNRQPSLHKISIMCHRAKIVPGRTFRFNECACTPYNADFDGDEMNLHVPQTYEAKAEASILMNVKSNLITPRSGEPLIAAIQDFITGGYLLTHKDTFIPRSEVHRFVAALLDVTAKRQVRIDLPPPAIIKPVELWTGKQLIEMIIRPDKASNINLNLTTKNKSYTSNEEFCVKDSYVIIRNSVLICGVLDKALLGSSSKTNIFYMLLRDYGEDAAVDAMWRLARMAPVFLSNRGFSIGIGDVRPGPKLLEEKTQLVAEGYKKCNGFIEELAHGKLKAQPGCTENETLESLILGELSAIRDRAGQVCLRNLSKYNAPLTMAICGSKGSFINISQMIACVGQQAISGHRPPDGFEDRSLPHFNRKEKTPEAKGFVENSFYTGLTPTEFFFHTMGGREGLVDTAVKTAETGYMQRRLVKCLEDLCCNYDGTVRSSVGDIVEFIFGEDGLDPSLMEAKDGSVVDFKHVLEHIKNIHPTTGDEVELAPDELKEKLKAVIPKKINKTKNGLFCDQLAEFIDGVINKAVKYYSLPKFCDAHLEAEASPSKAKRAKKKENSECKNCVSRLYRRTSALKSFSVTQEQGVAFIELCARKLQRAITEPGTAVGAVAATSIGEPSTQMTLKTFHFAGVASMNITQGVPRIKEIINAVKQISTPIITAQILDKHNEKMARRVKARIEKTTLGEICEYIEEVYLPDTSFLLIKLNARRIRLLQLEIDMDTISQAICKAKLAVPISLHQISVHGKTMMVIRPEDMDPKSKKRMSRTMMVQYLKHNLSTVVVKGVPTVSRCVIHADEKKGDEYSLLVEGTDFLSVMAQFGIDGRRTAFNNALVVAEVLGIEASRNCIINEILATMESHGIGLDRRHVMLLADLMTYRGEVLGITRNGLVKMKESVLLLASFEKTMDHLYEAAFFSQKDKIHGVSECIILGTPMTIGTGLFKLLYKFNDSKLGTVKRRPLLANPEFNLQF</sequence>
<name>A0A2A2L3Z7_9BILA</name>
<dbReference type="Gene3D" id="3.30.1490.180">
    <property type="entry name" value="RNA polymerase ii"/>
    <property type="match status" value="1"/>
</dbReference>
<feature type="domain" description="RNA polymerase N-terminal" evidence="15">
    <location>
        <begin position="244"/>
        <end position="549"/>
    </location>
</feature>
<dbReference type="Gene3D" id="6.10.250.2940">
    <property type="match status" value="1"/>
</dbReference>
<evidence type="ECO:0000256" key="14">
    <source>
        <dbReference type="RuleBase" id="RU004279"/>
    </source>
</evidence>
<dbReference type="Gene3D" id="1.10.274.100">
    <property type="entry name" value="RNA polymerase Rpb1, domain 3"/>
    <property type="match status" value="1"/>
</dbReference>
<dbReference type="Proteomes" id="UP000218231">
    <property type="component" value="Unassembled WGS sequence"/>
</dbReference>
<evidence type="ECO:0000256" key="8">
    <source>
        <dbReference type="ARBA" id="ARBA00022833"/>
    </source>
</evidence>
<evidence type="ECO:0000256" key="5">
    <source>
        <dbReference type="ARBA" id="ARBA00022679"/>
    </source>
</evidence>
<dbReference type="InterPro" id="IPR042102">
    <property type="entry name" value="RNA_pol_Rpb1_3_sf"/>
</dbReference>
<dbReference type="CDD" id="cd02583">
    <property type="entry name" value="RNAP_III_RPC1_N"/>
    <property type="match status" value="1"/>
</dbReference>
<dbReference type="InterPro" id="IPR000722">
    <property type="entry name" value="RNA_pol_asu"/>
</dbReference>
<dbReference type="FunFam" id="1.10.150.390:FF:000004">
    <property type="entry name" value="DNA-directed RNA polymerase subunit"/>
    <property type="match status" value="1"/>
</dbReference>
<evidence type="ECO:0000256" key="10">
    <source>
        <dbReference type="ARBA" id="ARBA00023163"/>
    </source>
</evidence>
<keyword evidence="17" id="KW-1185">Reference proteome</keyword>
<dbReference type="EMBL" id="LIAE01007222">
    <property type="protein sequence ID" value="PAV80889.1"/>
    <property type="molecule type" value="Genomic_DNA"/>
</dbReference>
<keyword evidence="5 14" id="KW-0808">Transferase</keyword>
<dbReference type="Pfam" id="PF00623">
    <property type="entry name" value="RNA_pol_Rpb1_2"/>
    <property type="match status" value="1"/>
</dbReference>
<dbReference type="FunFam" id="1.10.274.100:FF:000003">
    <property type="entry name" value="DNA-directed RNA polymerase subunit"/>
    <property type="match status" value="1"/>
</dbReference>
<dbReference type="EC" id="2.7.7.6" evidence="14"/>
<dbReference type="Gene3D" id="2.40.40.20">
    <property type="match status" value="1"/>
</dbReference>
<dbReference type="FunFam" id="1.10.132.30:FF:000001">
    <property type="entry name" value="DNA-directed RNA polymerase subunit"/>
    <property type="match status" value="1"/>
</dbReference>
<dbReference type="STRING" id="2018661.A0A2A2L3Z7"/>
<dbReference type="PANTHER" id="PTHR48446:SF1">
    <property type="entry name" value="DNA-DIRECTED RNA POLYMERASE SUBUNIT BETA' N-TERMINAL SECTION"/>
    <property type="match status" value="1"/>
</dbReference>